<dbReference type="Proteomes" id="UP000037460">
    <property type="component" value="Unassembled WGS sequence"/>
</dbReference>
<comment type="caution">
    <text evidence="2">The sequence shown here is derived from an EMBL/GenBank/DDBJ whole genome shotgun (WGS) entry which is preliminary data.</text>
</comment>
<evidence type="ECO:0000256" key="1">
    <source>
        <dbReference type="SAM" id="MobiDB-lite"/>
    </source>
</evidence>
<keyword evidence="3" id="KW-1185">Reference proteome</keyword>
<proteinExistence type="predicted"/>
<sequence length="1432" mass="154101">MGRAPNRRDLGAEPGPYPTVGAAGKVQSRKPPPLPHGKKPLPEPIYETSFKVTGIAPSVPDKPTVPPKKKSIAGKQTPGISEDVAVGVAFLPGKKQIDMSHAQTEGLVQNGNPGMPAQVPVPMDAAGNSSVSLAAHQGVPLAQIADTSNSRKKNVFNGNHSTVDSVVFGCDIDDTSHADKRDFTGAAGNLSSTADYHGIFAENQSEYETKNKAFAMRSVADTLIFNRDTDGMDAFTDPRDFEGAAGSRSESQALSGLFSEKVDKVSFEDIPHAKFAPPGLRKVDSMGSRAEEIIYCRKESLEDTDYIEKPYYQGAAGESSVQADKRLARELLASKVKLKSGTSKADKLIFGHDLDNSEADDAYEAMLYSGAGTRSDIGFNPYDVTTRTTSKLTDSQVYGFNCVVGTDIDGDKVDDPRDFTNYAGNSTKYLSEREMSTFDITKRESAVGAGSSVVNPSEADELIFGGRNLDKSGEDKRDFEGAAGHGARLNLRNPYDITTNPPKRLANPIISNQSMDATADKVIYNHEVGGKDKISVPYSGSIVDMRSMEGEFAGKRGALLDKKSEQERQAERVYKHLVAEKGFDLIRGEHSSIVPGLIAQNASKFIGTAGVTSADLDYRKAEDHKRAAEQIRDMVPDPNQPPGEKEIKPARKAEYARMHKSTTGQVVFMRKISDKDDGQGNIELDNSLYEGHAGLTSDKLANLKMADISAAEEWGLGHVPEGVHMGAAGRIGSTAEYEAKSRRAIVENAHGDEVAGIDKAALAFDYTHIEEDVAQRAIAKDAKLRSMGTVAARAAFRHHSQSERVGQVVFGQKPMADPSGGFGNAWGVGEHDRLTDASYLRGTITAANEEHFETAAGLSSPDVYHDLQHKLDDKPAKPRLHMMSDVDEVVFGHDVDMSSQYEHIRTKITGAGKNSKAIVEDKHWRRRDVARADNAGTVDDVVFHHDVDYTDKMSSAASQHLYQNAAGASSAAILTNLHLNDPGSRMHYPIEFTKPGQHSTGNEESVDEVVFNHDMDLSGSDSADGVVFKITDENRHLVEGASGNKSAQLAAHKIEMQRKLKVPVYDQTRAQVDEILYGKDLDPRTYTEADIEKLQLGAAGKSSVTKELEVRSESKKMVPHEYGYAVNLVFPEDEGLQTTKISEVQGNIDHDAWQSMQMSAGNSSVHNAHLKHRELEYVDGQKGSRKARGSPRDAPGAAGKKIGKESALMQTKKSAAAAASGPGMKEARPFGKASGLRSQSDSEGVASVLGSPKKQPSTAYELALAEGRALLTNPYTHQSAVEDGFGGGLDGGLGGPKLYTSEYRAATLDDTTTGLDGGVAAGKMTKSRTGYTPPKYGVGDAAGNYRKERMLVHKSRPEAQFGAPPPFGVDPVVPAATQARFSISSATIGGNKQERIIDYQVREEPPRLGAPAANAIVAAGQRPLIPVGARKI</sequence>
<organism evidence="2 3">
    <name type="scientific">Chrysochromulina tobinii</name>
    <dbReference type="NCBI Taxonomy" id="1460289"/>
    <lineage>
        <taxon>Eukaryota</taxon>
        <taxon>Haptista</taxon>
        <taxon>Haptophyta</taxon>
        <taxon>Prymnesiophyceae</taxon>
        <taxon>Prymnesiales</taxon>
        <taxon>Chrysochromulinaceae</taxon>
        <taxon>Chrysochromulina</taxon>
    </lineage>
</organism>
<dbReference type="EMBL" id="JWZX01003399">
    <property type="protein sequence ID" value="KOO20967.1"/>
    <property type="molecule type" value="Genomic_DNA"/>
</dbReference>
<feature type="region of interest" description="Disordered" evidence="1">
    <location>
        <begin position="1"/>
        <end position="76"/>
    </location>
</feature>
<evidence type="ECO:0000313" key="2">
    <source>
        <dbReference type="EMBL" id="KOO20967.1"/>
    </source>
</evidence>
<feature type="compositionally biased region" description="Basic and acidic residues" evidence="1">
    <location>
        <begin position="1"/>
        <end position="11"/>
    </location>
</feature>
<feature type="region of interest" description="Disordered" evidence="1">
    <location>
        <begin position="1177"/>
        <end position="1256"/>
    </location>
</feature>
<name>A0A0M0J3U0_9EUKA</name>
<evidence type="ECO:0000313" key="3">
    <source>
        <dbReference type="Proteomes" id="UP000037460"/>
    </source>
</evidence>
<gene>
    <name evidence="2" type="ORF">Ctob_000386</name>
</gene>
<accession>A0A0M0J3U0</accession>
<reference evidence="3" key="1">
    <citation type="journal article" date="2015" name="PLoS Genet.">
        <title>Genome Sequence and Transcriptome Analyses of Chrysochromulina tobin: Metabolic Tools for Enhanced Algal Fitness in the Prominent Order Prymnesiales (Haptophyceae).</title>
        <authorList>
            <person name="Hovde B.T."/>
            <person name="Deodato C.R."/>
            <person name="Hunsperger H.M."/>
            <person name="Ryken S.A."/>
            <person name="Yost W."/>
            <person name="Jha R.K."/>
            <person name="Patterson J."/>
            <person name="Monnat R.J. Jr."/>
            <person name="Barlow S.B."/>
            <person name="Starkenburg S.R."/>
            <person name="Cattolico R.A."/>
        </authorList>
    </citation>
    <scope>NUCLEOTIDE SEQUENCE</scope>
    <source>
        <strain evidence="3">CCMP291</strain>
    </source>
</reference>
<protein>
    <submittedName>
        <fullName evidence="2">Uncharacterized protein</fullName>
    </submittedName>
</protein>